<proteinExistence type="predicted"/>
<protein>
    <submittedName>
        <fullName evidence="1">Uncharacterized protein</fullName>
    </submittedName>
</protein>
<dbReference type="RefSeq" id="WP_255864726.1">
    <property type="nucleotide sequence ID" value="NZ_JANFLP010000001.1"/>
</dbReference>
<keyword evidence="2" id="KW-1185">Reference proteome</keyword>
<comment type="caution">
    <text evidence="1">The sequence shown here is derived from an EMBL/GenBank/DDBJ whole genome shotgun (WGS) entry which is preliminary data.</text>
</comment>
<evidence type="ECO:0000313" key="1">
    <source>
        <dbReference type="EMBL" id="MCQ1948836.1"/>
    </source>
</evidence>
<organism evidence="1 2">
    <name type="scientific">Arthrobacter jinronghuae</name>
    <dbReference type="NCBI Taxonomy" id="2964609"/>
    <lineage>
        <taxon>Bacteria</taxon>
        <taxon>Bacillati</taxon>
        <taxon>Actinomycetota</taxon>
        <taxon>Actinomycetes</taxon>
        <taxon>Micrococcales</taxon>
        <taxon>Micrococcaceae</taxon>
        <taxon>Arthrobacter</taxon>
    </lineage>
</organism>
<accession>A0ABT1NQN8</accession>
<gene>
    <name evidence="1" type="ORF">NNX28_02695</name>
</gene>
<name>A0ABT1NQN8_9MICC</name>
<evidence type="ECO:0000313" key="2">
    <source>
        <dbReference type="Proteomes" id="UP001206924"/>
    </source>
</evidence>
<dbReference type="EMBL" id="JANFLP010000001">
    <property type="protein sequence ID" value="MCQ1948836.1"/>
    <property type="molecule type" value="Genomic_DNA"/>
</dbReference>
<dbReference type="Proteomes" id="UP001206924">
    <property type="component" value="Unassembled WGS sequence"/>
</dbReference>
<reference evidence="1 2" key="1">
    <citation type="submission" date="2022-07" db="EMBL/GenBank/DDBJ databases">
        <title>Novel species in genus Arthrobacter.</title>
        <authorList>
            <person name="Liu Y."/>
        </authorList>
    </citation>
    <scope>NUCLEOTIDE SEQUENCE [LARGE SCALE GENOMIC DNA]</scope>
    <source>
        <strain evidence="2">zg-Y859</strain>
    </source>
</reference>
<sequence>MQSVRWARIFGDRVDPRVRIEEAFGGSAANPQVAAGRWANETLKAKGLDPRAEDGRSQIAAIAALRAAKPELTLKTVAYLVKTGRWRA</sequence>